<evidence type="ECO:0000313" key="11">
    <source>
        <dbReference type="EMBL" id="MBG3875972.1"/>
    </source>
</evidence>
<evidence type="ECO:0000313" key="12">
    <source>
        <dbReference type="Proteomes" id="UP001194469"/>
    </source>
</evidence>
<dbReference type="InterPro" id="IPR005467">
    <property type="entry name" value="His_kinase_dom"/>
</dbReference>
<dbReference type="SMART" id="SM00448">
    <property type="entry name" value="REC"/>
    <property type="match status" value="1"/>
</dbReference>
<dbReference type="Pfam" id="PF13188">
    <property type="entry name" value="PAS_8"/>
    <property type="match status" value="2"/>
</dbReference>
<dbReference type="Pfam" id="PF08448">
    <property type="entry name" value="PAS_4"/>
    <property type="match status" value="1"/>
</dbReference>
<evidence type="ECO:0000256" key="1">
    <source>
        <dbReference type="ARBA" id="ARBA00000085"/>
    </source>
</evidence>
<dbReference type="SMART" id="SM00388">
    <property type="entry name" value="HisKA"/>
    <property type="match status" value="1"/>
</dbReference>
<dbReference type="PROSITE" id="PS50112">
    <property type="entry name" value="PAS"/>
    <property type="match status" value="3"/>
</dbReference>
<dbReference type="PANTHER" id="PTHR43047">
    <property type="entry name" value="TWO-COMPONENT HISTIDINE PROTEIN KINASE"/>
    <property type="match status" value="1"/>
</dbReference>
<dbReference type="Pfam" id="PF00072">
    <property type="entry name" value="Response_reg"/>
    <property type="match status" value="1"/>
</dbReference>
<feature type="domain" description="PAS" evidence="9">
    <location>
        <begin position="527"/>
        <end position="564"/>
    </location>
</feature>
<dbReference type="Pfam" id="PF00512">
    <property type="entry name" value="HisKA"/>
    <property type="match status" value="1"/>
</dbReference>
<feature type="domain" description="PAC" evidence="10">
    <location>
        <begin position="324"/>
        <end position="374"/>
    </location>
</feature>
<dbReference type="Gene3D" id="1.10.287.130">
    <property type="match status" value="1"/>
</dbReference>
<dbReference type="SUPFAM" id="SSF47384">
    <property type="entry name" value="Homodimeric domain of signal transducing histidine kinase"/>
    <property type="match status" value="1"/>
</dbReference>
<organism evidence="11 12">
    <name type="scientific">Nitratidesulfovibrio oxamicus</name>
    <dbReference type="NCBI Taxonomy" id="32016"/>
    <lineage>
        <taxon>Bacteria</taxon>
        <taxon>Pseudomonadati</taxon>
        <taxon>Thermodesulfobacteriota</taxon>
        <taxon>Desulfovibrionia</taxon>
        <taxon>Desulfovibrionales</taxon>
        <taxon>Desulfovibrionaceae</taxon>
        <taxon>Nitratidesulfovibrio</taxon>
    </lineage>
</organism>
<dbReference type="CDD" id="cd00082">
    <property type="entry name" value="HisKA"/>
    <property type="match status" value="1"/>
</dbReference>
<dbReference type="InterPro" id="IPR000014">
    <property type="entry name" value="PAS"/>
</dbReference>
<dbReference type="Pfam" id="PF00989">
    <property type="entry name" value="PAS"/>
    <property type="match status" value="1"/>
</dbReference>
<keyword evidence="3 6" id="KW-0597">Phosphoprotein</keyword>
<dbReference type="InterPro" id="IPR036097">
    <property type="entry name" value="HisK_dim/P_sf"/>
</dbReference>
<dbReference type="NCBIfam" id="TIGR00229">
    <property type="entry name" value="sensory_box"/>
    <property type="match status" value="3"/>
</dbReference>
<dbReference type="Proteomes" id="UP001194469">
    <property type="component" value="Unassembled WGS sequence"/>
</dbReference>
<dbReference type="SUPFAM" id="SSF52172">
    <property type="entry name" value="CheY-like"/>
    <property type="match status" value="1"/>
</dbReference>
<dbReference type="InterPro" id="IPR003594">
    <property type="entry name" value="HATPase_dom"/>
</dbReference>
<evidence type="ECO:0000259" key="9">
    <source>
        <dbReference type="PROSITE" id="PS50112"/>
    </source>
</evidence>
<comment type="caution">
    <text evidence="11">The sequence shown here is derived from an EMBL/GenBank/DDBJ whole genome shotgun (WGS) entry which is preliminary data.</text>
</comment>
<dbReference type="InterPro" id="IPR000700">
    <property type="entry name" value="PAS-assoc_C"/>
</dbReference>
<dbReference type="PANTHER" id="PTHR43047:SF72">
    <property type="entry name" value="OSMOSENSING HISTIDINE PROTEIN KINASE SLN1"/>
    <property type="match status" value="1"/>
</dbReference>
<feature type="domain" description="Response regulatory" evidence="8">
    <location>
        <begin position="7"/>
        <end position="123"/>
    </location>
</feature>
<dbReference type="InterPro" id="IPR001789">
    <property type="entry name" value="Sig_transdc_resp-reg_receiver"/>
</dbReference>
<sequence>MEQGQVRILLFEDDPGDARLFSLLLAGSGLRHVIERAETLAEGLALLDGGAFDVALLDLSLPDSQGWDTLGSLVSYAPELPVIVLTGLSSPTFAEEAVARGAQDYLRKGEVPEGLIVRTIRYAIDRKRAEGTLHQHRQRLETIISANPDGMLVVDADALVRFANPAALAMLGRGLPGVPGLSDMLGQPSPVPVRDDELDLCGDGDNPCLVEVRTAPVTWDDGPATLVSLRDITAQRQAERALREAELRYRTIFEHSLDGISVYEHFEDGRAPRLVDCNRGYERMAGRTRDNLRDMDDVRQLQVFLGGRKSPDPFRDDGGLRGPQSAVYSWLRPDGRENWIESVSVPVRDGDKVLVFGIGRDVSRRRKQEEALQQSEARFRAVFEHAPLGVFITDHDGSLVKTNRLFNVLHGFAAAELPLGHFSELVHGHEAGDVRALFAELHRGERNGFFLETQHLRRDGTVFPVRLAAAAIRGRKGALQYAVGMLEDISERRAAEAELQGYRARLENMVLERTRDLELALRTAESHREKIDLILRSVSEGLLVTDPDHRVVLTNPAAEDILGLAAPGDMEGEPVADLIEDAPLRKRLAHCLEDTMGGAPCQFGFSRPMEAGGVHHYTASTSEVRDVGGVRSGVVTVLHDVTSERELDRMKNEFLTTAAHELRTPLTTILGFSELLVTGDDIPRVEQRQYLGYINEQATLVSGIVADLLDISRIEMGQGFSLKRRPCDLVALIRRKVAAHIVGTRRHSFRLLLPETPVPAVVDADKVAQVLDNVLSNAVKYSPGGGVVEVRLRPGRDTHEVSVRDNGMGMSPEQLSRVFEKFYRGDASNTGIPGTGLGMSIVKYLVEAHGGEVVVESAKDVGTTVRFTLPTDSVGSTGLAGPAGA</sequence>
<dbReference type="PRINTS" id="PR00344">
    <property type="entry name" value="BCTRLSENSOR"/>
</dbReference>
<evidence type="ECO:0000256" key="4">
    <source>
        <dbReference type="ARBA" id="ARBA00022679"/>
    </source>
</evidence>
<keyword evidence="5" id="KW-0418">Kinase</keyword>
<dbReference type="EMBL" id="VRYY01000057">
    <property type="protein sequence ID" value="MBG3875972.1"/>
    <property type="molecule type" value="Genomic_DNA"/>
</dbReference>
<feature type="domain" description="PAC" evidence="10">
    <location>
        <begin position="449"/>
        <end position="501"/>
    </location>
</feature>
<dbReference type="InterPro" id="IPR013767">
    <property type="entry name" value="PAS_fold"/>
</dbReference>
<reference evidence="11 12" key="1">
    <citation type="submission" date="2019-08" db="EMBL/GenBank/DDBJ databases">
        <authorList>
            <person name="Luo N."/>
        </authorList>
    </citation>
    <scope>NUCLEOTIDE SEQUENCE [LARGE SCALE GENOMIC DNA]</scope>
    <source>
        <strain evidence="11 12">NCIMB 9442</strain>
    </source>
</reference>
<protein>
    <recommendedName>
        <fullName evidence="2">histidine kinase</fullName>
        <ecNumber evidence="2">2.7.13.3</ecNumber>
    </recommendedName>
</protein>
<dbReference type="CDD" id="cd00130">
    <property type="entry name" value="PAS"/>
    <property type="match status" value="2"/>
</dbReference>
<evidence type="ECO:0000259" key="10">
    <source>
        <dbReference type="PROSITE" id="PS50113"/>
    </source>
</evidence>
<dbReference type="Gene3D" id="3.30.450.20">
    <property type="entry name" value="PAS domain"/>
    <property type="match status" value="5"/>
</dbReference>
<dbReference type="SUPFAM" id="SSF55785">
    <property type="entry name" value="PYP-like sensor domain (PAS domain)"/>
    <property type="match status" value="4"/>
</dbReference>
<dbReference type="SMART" id="SM00091">
    <property type="entry name" value="PAS"/>
    <property type="match status" value="4"/>
</dbReference>
<feature type="modified residue" description="4-aspartylphosphate" evidence="6">
    <location>
        <position position="58"/>
    </location>
</feature>
<evidence type="ECO:0000259" key="7">
    <source>
        <dbReference type="PROSITE" id="PS50109"/>
    </source>
</evidence>
<dbReference type="InterPro" id="IPR035965">
    <property type="entry name" value="PAS-like_dom_sf"/>
</dbReference>
<keyword evidence="4" id="KW-0808">Transferase</keyword>
<evidence type="ECO:0000256" key="6">
    <source>
        <dbReference type="PROSITE-ProRule" id="PRU00169"/>
    </source>
</evidence>
<accession>A0ABS0J0L7</accession>
<dbReference type="EC" id="2.7.13.3" evidence="2"/>
<comment type="catalytic activity">
    <reaction evidence="1">
        <text>ATP + protein L-histidine = ADP + protein N-phospho-L-histidine.</text>
        <dbReference type="EC" id="2.7.13.3"/>
    </reaction>
</comment>
<evidence type="ECO:0000256" key="5">
    <source>
        <dbReference type="ARBA" id="ARBA00022777"/>
    </source>
</evidence>
<name>A0ABS0J0L7_9BACT</name>
<evidence type="ECO:0000259" key="8">
    <source>
        <dbReference type="PROSITE" id="PS50110"/>
    </source>
</evidence>
<dbReference type="InterPro" id="IPR001610">
    <property type="entry name" value="PAC"/>
</dbReference>
<feature type="domain" description="Histidine kinase" evidence="7">
    <location>
        <begin position="657"/>
        <end position="873"/>
    </location>
</feature>
<dbReference type="InterPro" id="IPR036890">
    <property type="entry name" value="HATPase_C_sf"/>
</dbReference>
<dbReference type="PROSITE" id="PS50110">
    <property type="entry name" value="RESPONSE_REGULATORY"/>
    <property type="match status" value="1"/>
</dbReference>
<dbReference type="Pfam" id="PF02518">
    <property type="entry name" value="HATPase_c"/>
    <property type="match status" value="1"/>
</dbReference>
<feature type="domain" description="PAS" evidence="9">
    <location>
        <begin position="136"/>
        <end position="172"/>
    </location>
</feature>
<dbReference type="CDD" id="cd00156">
    <property type="entry name" value="REC"/>
    <property type="match status" value="1"/>
</dbReference>
<dbReference type="SMART" id="SM00387">
    <property type="entry name" value="HATPase_c"/>
    <property type="match status" value="1"/>
</dbReference>
<dbReference type="InterPro" id="IPR011006">
    <property type="entry name" value="CheY-like_superfamily"/>
</dbReference>
<dbReference type="PROSITE" id="PS50109">
    <property type="entry name" value="HIS_KIN"/>
    <property type="match status" value="1"/>
</dbReference>
<dbReference type="InterPro" id="IPR004358">
    <property type="entry name" value="Sig_transdc_His_kin-like_C"/>
</dbReference>
<dbReference type="SMART" id="SM00086">
    <property type="entry name" value="PAC"/>
    <property type="match status" value="3"/>
</dbReference>
<dbReference type="CDD" id="cd00075">
    <property type="entry name" value="HATPase"/>
    <property type="match status" value="1"/>
</dbReference>
<dbReference type="InterPro" id="IPR013656">
    <property type="entry name" value="PAS_4"/>
</dbReference>
<dbReference type="Gene3D" id="3.30.565.10">
    <property type="entry name" value="Histidine kinase-like ATPase, C-terminal domain"/>
    <property type="match status" value="1"/>
</dbReference>
<dbReference type="SUPFAM" id="SSF55874">
    <property type="entry name" value="ATPase domain of HSP90 chaperone/DNA topoisomerase II/histidine kinase"/>
    <property type="match status" value="1"/>
</dbReference>
<feature type="domain" description="PAS" evidence="9">
    <location>
        <begin position="375"/>
        <end position="445"/>
    </location>
</feature>
<dbReference type="InterPro" id="IPR003661">
    <property type="entry name" value="HisK_dim/P_dom"/>
</dbReference>
<proteinExistence type="predicted"/>
<gene>
    <name evidence="11" type="ORF">FVW20_02760</name>
</gene>
<keyword evidence="12" id="KW-1185">Reference proteome</keyword>
<evidence type="ECO:0000256" key="2">
    <source>
        <dbReference type="ARBA" id="ARBA00012438"/>
    </source>
</evidence>
<dbReference type="Gene3D" id="3.40.50.2300">
    <property type="match status" value="1"/>
</dbReference>
<dbReference type="PROSITE" id="PS50113">
    <property type="entry name" value="PAC"/>
    <property type="match status" value="2"/>
</dbReference>
<evidence type="ECO:0000256" key="3">
    <source>
        <dbReference type="ARBA" id="ARBA00022553"/>
    </source>
</evidence>